<dbReference type="EMBL" id="CP058579">
    <property type="protein sequence ID" value="QLG61976.1"/>
    <property type="molecule type" value="Genomic_DNA"/>
</dbReference>
<dbReference type="OrthoDB" id="379751at2157"/>
<organism evidence="2 3">
    <name type="scientific">Halorarum salinum</name>
    <dbReference type="NCBI Taxonomy" id="2743089"/>
    <lineage>
        <taxon>Archaea</taxon>
        <taxon>Methanobacteriati</taxon>
        <taxon>Methanobacteriota</taxon>
        <taxon>Stenosarchaea group</taxon>
        <taxon>Halobacteria</taxon>
        <taxon>Halobacteriales</taxon>
        <taxon>Haloferacaceae</taxon>
        <taxon>Halorarum</taxon>
    </lineage>
</organism>
<keyword evidence="3" id="KW-1185">Reference proteome</keyword>
<sequence>MKRRVFLSTASAGTALIAGCTSNDEPGDTPEETGTDTPPDTVTDTDSDTPTETESDTSTESTPEYDAVIEYTAHVQDDANGEYDLPEPIYDNWSWIVIDFEVVEGQLDMEDVWFNGLFETEQRYYTVSKQTDGAEDGIESRGAIRQGSGGVTLHEYPPSPASDLVGPMFAAMDSSIGGDGVVTDGPTDLYPSVTVEYSVETAQNPDVLRDEHEAEQGNVWATVNLNVAEGVLNLEDVWFRSQLLTDSRVYECDHTSQFAEQGVRARGLVKQGYSANALYQIAENESVEEWGYQEDNRQDVTIRRV</sequence>
<protein>
    <submittedName>
        <fullName evidence="2">Uncharacterized protein</fullName>
    </submittedName>
</protein>
<reference evidence="2 3" key="1">
    <citation type="submission" date="2020-06" db="EMBL/GenBank/DDBJ databases">
        <title>NJ-3-1, isolated from saline soil.</title>
        <authorList>
            <person name="Cui H.L."/>
            <person name="Shi X."/>
        </authorList>
    </citation>
    <scope>NUCLEOTIDE SEQUENCE [LARGE SCALE GENOMIC DNA]</scope>
    <source>
        <strain evidence="2 3">NJ-3-1</strain>
    </source>
</reference>
<evidence type="ECO:0000256" key="1">
    <source>
        <dbReference type="SAM" id="MobiDB-lite"/>
    </source>
</evidence>
<feature type="compositionally biased region" description="Acidic residues" evidence="1">
    <location>
        <begin position="43"/>
        <end position="57"/>
    </location>
</feature>
<feature type="region of interest" description="Disordered" evidence="1">
    <location>
        <begin position="17"/>
        <end position="65"/>
    </location>
</feature>
<name>A0A7D5Q9T6_9EURY</name>
<dbReference type="AlphaFoldDB" id="A0A7D5Q9T6"/>
<accession>A0A7D5Q9T6</accession>
<dbReference type="PROSITE" id="PS51257">
    <property type="entry name" value="PROKAR_LIPOPROTEIN"/>
    <property type="match status" value="1"/>
</dbReference>
<dbReference type="Proteomes" id="UP000509626">
    <property type="component" value="Chromosome"/>
</dbReference>
<feature type="compositionally biased region" description="Acidic residues" evidence="1">
    <location>
        <begin position="25"/>
        <end position="34"/>
    </location>
</feature>
<evidence type="ECO:0000313" key="2">
    <source>
        <dbReference type="EMBL" id="QLG61976.1"/>
    </source>
</evidence>
<gene>
    <name evidence="2" type="ORF">HUG12_09685</name>
</gene>
<proteinExistence type="predicted"/>
<dbReference type="RefSeq" id="WP_179268561.1">
    <property type="nucleotide sequence ID" value="NZ_CP058579.1"/>
</dbReference>
<dbReference type="GeneID" id="56037730"/>
<evidence type="ECO:0000313" key="3">
    <source>
        <dbReference type="Proteomes" id="UP000509626"/>
    </source>
</evidence>
<dbReference type="KEGG" id="halu:HUG12_09685"/>